<dbReference type="Pfam" id="PF07715">
    <property type="entry name" value="Plug"/>
    <property type="match status" value="1"/>
</dbReference>
<organism evidence="6 7">
    <name type="scientific">Pacificimonas pallii</name>
    <dbReference type="NCBI Taxonomy" id="2827236"/>
    <lineage>
        <taxon>Bacteria</taxon>
        <taxon>Pseudomonadati</taxon>
        <taxon>Pseudomonadota</taxon>
        <taxon>Alphaproteobacteria</taxon>
        <taxon>Sphingomonadales</taxon>
        <taxon>Sphingosinicellaceae</taxon>
        <taxon>Pacificimonas</taxon>
    </lineage>
</organism>
<keyword evidence="6" id="KW-0675">Receptor</keyword>
<dbReference type="EMBL" id="JAGSPA010000001">
    <property type="protein sequence ID" value="MBV7255866.1"/>
    <property type="molecule type" value="Genomic_DNA"/>
</dbReference>
<feature type="domain" description="TonB-dependent receptor plug" evidence="5">
    <location>
        <begin position="52"/>
        <end position="165"/>
    </location>
</feature>
<feature type="region of interest" description="Disordered" evidence="3">
    <location>
        <begin position="15"/>
        <end position="34"/>
    </location>
</feature>
<evidence type="ECO:0000259" key="5">
    <source>
        <dbReference type="Pfam" id="PF07715"/>
    </source>
</evidence>
<keyword evidence="7" id="KW-1185">Reference proteome</keyword>
<keyword evidence="2" id="KW-0798">TonB box</keyword>
<dbReference type="Proteomes" id="UP000722336">
    <property type="component" value="Unassembled WGS sequence"/>
</dbReference>
<comment type="subcellular location">
    <subcellularLocation>
        <location evidence="1">Cell outer membrane</location>
        <topology evidence="1">Multi-pass membrane protein</topology>
    </subcellularLocation>
</comment>
<dbReference type="PANTHER" id="PTHR47234">
    <property type="match status" value="1"/>
</dbReference>
<keyword evidence="1" id="KW-1134">Transmembrane beta strand</keyword>
<evidence type="ECO:0000256" key="1">
    <source>
        <dbReference type="PROSITE-ProRule" id="PRU01360"/>
    </source>
</evidence>
<protein>
    <submittedName>
        <fullName evidence="6">TonB-dependent receptor</fullName>
    </submittedName>
</protein>
<gene>
    <name evidence="6" type="ORF">KCG44_03595</name>
</gene>
<keyword evidence="1 2" id="KW-0472">Membrane</keyword>
<comment type="similarity">
    <text evidence="1 2">Belongs to the TonB-dependent receptor family.</text>
</comment>
<keyword evidence="1" id="KW-0812">Transmembrane</keyword>
<dbReference type="InterPro" id="IPR012910">
    <property type="entry name" value="Plug_dom"/>
</dbReference>
<evidence type="ECO:0000313" key="7">
    <source>
        <dbReference type="Proteomes" id="UP000722336"/>
    </source>
</evidence>
<dbReference type="Pfam" id="PF00593">
    <property type="entry name" value="TonB_dep_Rec_b-barrel"/>
    <property type="match status" value="1"/>
</dbReference>
<accession>A0ABS6SD67</accession>
<name>A0ABS6SD67_9SPHN</name>
<keyword evidence="1" id="KW-0998">Cell outer membrane</keyword>
<evidence type="ECO:0000256" key="2">
    <source>
        <dbReference type="RuleBase" id="RU003357"/>
    </source>
</evidence>
<feature type="domain" description="TonB-dependent receptor-like beta-barrel" evidence="4">
    <location>
        <begin position="426"/>
        <end position="946"/>
    </location>
</feature>
<proteinExistence type="inferred from homology"/>
<dbReference type="InterPro" id="IPR039426">
    <property type="entry name" value="TonB-dep_rcpt-like"/>
</dbReference>
<dbReference type="PROSITE" id="PS52016">
    <property type="entry name" value="TONB_DEPENDENT_REC_3"/>
    <property type="match status" value="1"/>
</dbReference>
<sequence>MTALATAIVATPTYAQVQDQTSPPPTPDVASSAQDEQTIVVTGSRIRRSNANSAIPVQILVKEDIQSTGSVDVAEIVTEIPGVDYSLSPENTALSTQNAGLSTVNLRRLGGNRTLTLIDGRRAVSNSGNGERVSLSTIPTGFIKAVEVTTGGASAIYGSDAIAGVVNLLLEDDFEGLDLYARYGEAEASGEEETRFTSRYGKRFADDRIYMLFGFDYWRETAIFADATRPGSIANVEFNRPNRSRLPGQEDNPDAFGSEIAFGDCDNSGKFCINPSGSSYLPGGVFEGDDAWNVGGVWFNDQSLLPQDGRLAAYGFETDSDGFNFRPGTSISPSFESFTGGWLANFDMTPTTSLSAELYYSHIDTTTTNSASAAFFGTDIGVNNALGDIGTMAADNPFIPPEVEETRIGRVSWYRRFSELGNRKTVNKRQTIRGALSLDGQIWDDWEWTLGGTFGRFDQKQRLLNYLNYLNIRNALNVETVNGSVQCADADARADGCVPLNIFGEGSITPQMADYIRYTGRLRQNREQLTFGGSMNGELFDLSWSGPVRAAFGFEWREESQETYGDPDNGIELTSLTPIPDIRAQFSVWEAFGELDIPLITDQLSVQLAARYADYTTVGSVFSYNIGGTWQPIPDIRFRAQYSRSQRAPTLTEFFSPARGDFDSLRDPCDGLLPDGSGITPAPGSTASADVIAANCLAEPGIQAYFADVDNAGEPFEYDGSVSGPNAGNNLLQEETADTYTAGVVLAPRFLPGFSLIVDYYNITVNDAIGSVSTQLTADLCYGDTNFPNNRFCDVITRDGTTGNVIQVINRQENLNSLKAEGVDATLAYRIEPGFIPGAFRANVRYTHYLTDDFTFLGIGGPETVSSNGEIGEPEDEFRAQLSYDLDGFSASWTTIYRGGGVDDLDVPPTDPEFFRAPDEIIHNLYLRYRFGEEPRVSVFGGVRNVFDDIGPIIPNGVDNGGTRNITGTLNDVEGREFYAGVQVRF</sequence>
<dbReference type="InterPro" id="IPR000531">
    <property type="entry name" value="Beta-barrel_TonB"/>
</dbReference>
<dbReference type="RefSeq" id="WP_218444259.1">
    <property type="nucleotide sequence ID" value="NZ_JAGSPA010000001.1"/>
</dbReference>
<comment type="caution">
    <text evidence="6">The sequence shown here is derived from an EMBL/GenBank/DDBJ whole genome shotgun (WGS) entry which is preliminary data.</text>
</comment>
<evidence type="ECO:0000256" key="3">
    <source>
        <dbReference type="SAM" id="MobiDB-lite"/>
    </source>
</evidence>
<dbReference type="PANTHER" id="PTHR47234:SF2">
    <property type="entry name" value="TONB-DEPENDENT RECEPTOR"/>
    <property type="match status" value="1"/>
</dbReference>
<evidence type="ECO:0000259" key="4">
    <source>
        <dbReference type="Pfam" id="PF00593"/>
    </source>
</evidence>
<reference evidence="6 7" key="1">
    <citation type="submission" date="2021-04" db="EMBL/GenBank/DDBJ databases">
        <authorList>
            <person name="Pira H."/>
            <person name="Risdian C."/>
            <person name="Wink J."/>
        </authorList>
    </citation>
    <scope>NUCLEOTIDE SEQUENCE [LARGE SCALE GENOMIC DNA]</scope>
    <source>
        <strain evidence="6 7">WHA3</strain>
    </source>
</reference>
<evidence type="ECO:0000313" key="6">
    <source>
        <dbReference type="EMBL" id="MBV7255866.1"/>
    </source>
</evidence>
<keyword evidence="1" id="KW-0813">Transport</keyword>